<dbReference type="AlphaFoldDB" id="A0A2N9L837"/>
<sequence length="63" mass="6197">MPGLTSANGVELTWGDCGGEFETSYTCAAAKRVGDDAQVGDTAVFGGNGVAGDGGKKRVDSAA</sequence>
<gene>
    <name evidence="1" type="ORF">SBA5_240009</name>
</gene>
<dbReference type="Proteomes" id="UP000239735">
    <property type="component" value="Unassembled WGS sequence"/>
</dbReference>
<protein>
    <submittedName>
        <fullName evidence="1">Uncharacterized protein</fullName>
    </submittedName>
</protein>
<dbReference type="EMBL" id="OKRB01000080">
    <property type="protein sequence ID" value="SPE19426.1"/>
    <property type="molecule type" value="Genomic_DNA"/>
</dbReference>
<reference evidence="2" key="1">
    <citation type="submission" date="2018-02" db="EMBL/GenBank/DDBJ databases">
        <authorList>
            <person name="Hausmann B."/>
        </authorList>
    </citation>
    <scope>NUCLEOTIDE SEQUENCE [LARGE SCALE GENOMIC DNA]</scope>
    <source>
        <strain evidence="2">Peat soil MAG SbA5</strain>
    </source>
</reference>
<name>A0A2N9L837_9BACT</name>
<accession>A0A2N9L837</accession>
<evidence type="ECO:0000313" key="1">
    <source>
        <dbReference type="EMBL" id="SPE19426.1"/>
    </source>
</evidence>
<organism evidence="1 2">
    <name type="scientific">Candidatus Sulfuritelmatomonas gaucii</name>
    <dbReference type="NCBI Taxonomy" id="2043161"/>
    <lineage>
        <taxon>Bacteria</taxon>
        <taxon>Pseudomonadati</taxon>
        <taxon>Acidobacteriota</taxon>
        <taxon>Terriglobia</taxon>
        <taxon>Terriglobales</taxon>
        <taxon>Acidobacteriaceae</taxon>
        <taxon>Candidatus Sulfuritelmatomonas</taxon>
    </lineage>
</organism>
<evidence type="ECO:0000313" key="2">
    <source>
        <dbReference type="Proteomes" id="UP000239735"/>
    </source>
</evidence>
<proteinExistence type="predicted"/>